<dbReference type="PANTHER" id="PTHR43649">
    <property type="entry name" value="ARABINOSE-BINDING PROTEIN-RELATED"/>
    <property type="match status" value="1"/>
</dbReference>
<keyword evidence="1" id="KW-0812">Transmembrane</keyword>
<dbReference type="Pfam" id="PF01547">
    <property type="entry name" value="SBP_bac_1"/>
    <property type="match status" value="1"/>
</dbReference>
<dbReference type="InterPro" id="IPR050490">
    <property type="entry name" value="Bact_solute-bd_prot1"/>
</dbReference>
<keyword evidence="1" id="KW-1133">Transmembrane helix</keyword>
<name>A0A1F8FA79_9BACT</name>
<dbReference type="PANTHER" id="PTHR43649:SF12">
    <property type="entry name" value="DIACETYLCHITOBIOSE BINDING PROTEIN DASA"/>
    <property type="match status" value="1"/>
</dbReference>
<evidence type="ECO:0000256" key="1">
    <source>
        <dbReference type="SAM" id="Phobius"/>
    </source>
</evidence>
<comment type="caution">
    <text evidence="2">The sequence shown here is derived from an EMBL/GenBank/DDBJ whole genome shotgun (WGS) entry which is preliminary data.</text>
</comment>
<dbReference type="AlphaFoldDB" id="A0A1F8FA79"/>
<protein>
    <recommendedName>
        <fullName evidence="4">ABC transporter substrate-binding protein</fullName>
    </recommendedName>
</protein>
<dbReference type="Proteomes" id="UP000177167">
    <property type="component" value="Unassembled WGS sequence"/>
</dbReference>
<sequence length="440" mass="49745">MFGNRLYLILIGGITVLVLILFILVLSSGGGAPGSGQRISLTFWGVFDTKNNFEKVIADYRTLYPNISVTYRQFSFDDYERELVNALAAGAGPDIIMVHNTWIPKHQDKLKPAPEMIPGEENKFFTVNDYQNQFVEVAQKDLVKGKDIYAFPLYVDTLALFYNKDLFNNAGLTRPPETWEEFNQYVEVLAETEGSTISKAGAALGTAKNVNRASDILMAMMIQSGVKMNDDQTKRPSFTKSVDGERVGERSLEYYTSFANPKSKAYTWNDSQEYSIDAFVQGKVAMMLNYSHQIGLVRSKASRLNFTVSSMPQANPEDARNYANYWAASVSNKSQNYIEAWKFLRYLTSKNGAIDYLNSSSRPSARRDVIDLQKNDPFYGLFALQALTARSWYQIDNEAIEDIFEEMIDDVNSGRFSVRDALRNAENEINLLTSSRQSEI</sequence>
<evidence type="ECO:0008006" key="4">
    <source>
        <dbReference type="Google" id="ProtNLM"/>
    </source>
</evidence>
<keyword evidence="1" id="KW-0472">Membrane</keyword>
<proteinExistence type="predicted"/>
<dbReference type="InterPro" id="IPR006059">
    <property type="entry name" value="SBP"/>
</dbReference>
<reference evidence="2 3" key="1">
    <citation type="journal article" date="2016" name="Nat. Commun.">
        <title>Thousands of microbial genomes shed light on interconnected biogeochemical processes in an aquifer system.</title>
        <authorList>
            <person name="Anantharaman K."/>
            <person name="Brown C.T."/>
            <person name="Hug L.A."/>
            <person name="Sharon I."/>
            <person name="Castelle C.J."/>
            <person name="Probst A.J."/>
            <person name="Thomas B.C."/>
            <person name="Singh A."/>
            <person name="Wilkins M.J."/>
            <person name="Karaoz U."/>
            <person name="Brodie E.L."/>
            <person name="Williams K.H."/>
            <person name="Hubbard S.S."/>
            <person name="Banfield J.F."/>
        </authorList>
    </citation>
    <scope>NUCLEOTIDE SEQUENCE [LARGE SCALE GENOMIC DNA]</scope>
</reference>
<dbReference type="SUPFAM" id="SSF53850">
    <property type="entry name" value="Periplasmic binding protein-like II"/>
    <property type="match status" value="1"/>
</dbReference>
<dbReference type="Gene3D" id="3.40.190.10">
    <property type="entry name" value="Periplasmic binding protein-like II"/>
    <property type="match status" value="1"/>
</dbReference>
<feature type="transmembrane region" description="Helical" evidence="1">
    <location>
        <begin position="6"/>
        <end position="26"/>
    </location>
</feature>
<dbReference type="EMBL" id="MGJP01000018">
    <property type="protein sequence ID" value="OGN10043.1"/>
    <property type="molecule type" value="Genomic_DNA"/>
</dbReference>
<evidence type="ECO:0000313" key="2">
    <source>
        <dbReference type="EMBL" id="OGN10043.1"/>
    </source>
</evidence>
<accession>A0A1F8FA79</accession>
<organism evidence="2 3">
    <name type="scientific">Candidatus Yanofskybacteria bacterium RIFCSPHIGHO2_02_FULL_41_11</name>
    <dbReference type="NCBI Taxonomy" id="1802675"/>
    <lineage>
        <taxon>Bacteria</taxon>
        <taxon>Candidatus Yanofskyibacteriota</taxon>
    </lineage>
</organism>
<gene>
    <name evidence="2" type="ORF">A3J46_04250</name>
</gene>
<evidence type="ECO:0000313" key="3">
    <source>
        <dbReference type="Proteomes" id="UP000177167"/>
    </source>
</evidence>